<dbReference type="RefSeq" id="WP_259291618.1">
    <property type="nucleotide sequence ID" value="NZ_JANUXW010000003.1"/>
</dbReference>
<protein>
    <submittedName>
        <fullName evidence="2">Suppressor of fused domain protein</fullName>
    </submittedName>
</protein>
<reference evidence="2" key="1">
    <citation type="submission" date="2022-08" db="EMBL/GenBank/DDBJ databases">
        <authorList>
            <person name="Volokhov D.V."/>
            <person name="Furtak V.A."/>
            <person name="Zagorodnyaya T.A."/>
        </authorList>
    </citation>
    <scope>NUCLEOTIDE SEQUENCE</scope>
    <source>
        <strain evidence="2">CSL10203-ORH2</strain>
    </source>
</reference>
<dbReference type="Proteomes" id="UP001166947">
    <property type="component" value="Unassembled WGS sequence"/>
</dbReference>
<evidence type="ECO:0000313" key="3">
    <source>
        <dbReference type="Proteomes" id="UP001166947"/>
    </source>
</evidence>
<dbReference type="Pfam" id="PF05076">
    <property type="entry name" value="SUFU"/>
    <property type="match status" value="1"/>
</dbReference>
<proteinExistence type="predicted"/>
<evidence type="ECO:0000313" key="2">
    <source>
        <dbReference type="EMBL" id="MCS4533828.1"/>
    </source>
</evidence>
<organism evidence="2 3">
    <name type="scientific">Neisseria montereyensis</name>
    <dbReference type="NCBI Taxonomy" id="2973938"/>
    <lineage>
        <taxon>Bacteria</taxon>
        <taxon>Pseudomonadati</taxon>
        <taxon>Pseudomonadota</taxon>
        <taxon>Betaproteobacteria</taxon>
        <taxon>Neisseriales</taxon>
        <taxon>Neisseriaceae</taxon>
        <taxon>Neisseria</taxon>
    </lineage>
</organism>
<gene>
    <name evidence="2" type="ORF">NXS09_05870</name>
</gene>
<accession>A0ABT2FCG3</accession>
<feature type="domain" description="Suppressor of fused-like" evidence="1">
    <location>
        <begin position="35"/>
        <end position="193"/>
    </location>
</feature>
<evidence type="ECO:0000259" key="1">
    <source>
        <dbReference type="Pfam" id="PF05076"/>
    </source>
</evidence>
<keyword evidence="3" id="KW-1185">Reference proteome</keyword>
<reference evidence="2" key="2">
    <citation type="journal article" date="2023" name="Curr. Microbiol.">
        <title>Neisseria montereyensis sp. nov., Isolated from Oropharynx of California Sea Lion (Zalophus californianus): Genomic, Phylogenetic, and Phenotypic Study.</title>
        <authorList>
            <person name="Volokhov D.V."/>
            <person name="Zagorodnyaya T.A."/>
            <person name="Furtak V.A."/>
            <person name="Nattanmai G."/>
            <person name="Randall L."/>
            <person name="Jose S."/>
            <person name="Gao Y."/>
            <person name="Gulland F.M."/>
            <person name="Eisenberg T."/>
            <person name="Delmonte P."/>
            <person name="Blom J."/>
            <person name="Mitchell K.K."/>
        </authorList>
    </citation>
    <scope>NUCLEOTIDE SEQUENCE</scope>
    <source>
        <strain evidence="2">CSL10203-ORH2</strain>
    </source>
</reference>
<dbReference type="InterPro" id="IPR020941">
    <property type="entry name" value="SUFU-like_domain"/>
</dbReference>
<comment type="caution">
    <text evidence="2">The sequence shown here is derived from an EMBL/GenBank/DDBJ whole genome shotgun (WGS) entry which is preliminary data.</text>
</comment>
<sequence length="196" mass="22731">MEEKIAINKQIAKYLHPILGINPNFRRYWDEDEKNYLDILNVEDPMDASVNFWGTIGVSHFPNPIELKDGGTKNISVEILMSGLKIYDNIPNILATCGFYITKNKWEVQPGSVFMRMVDMYYSQLEMSHIMFVSPFLWEDKLQPLKLDSKTVHWLLAIPISQSELDYRNNNGLDALESLLEEKNADIFDLNRKSVI</sequence>
<dbReference type="EMBL" id="JANUXW010000003">
    <property type="protein sequence ID" value="MCS4533828.1"/>
    <property type="molecule type" value="Genomic_DNA"/>
</dbReference>
<name>A0ABT2FCG3_9NEIS</name>